<keyword evidence="2" id="KW-1185">Reference proteome</keyword>
<sequence length="268" mass="28135">MSVDPSPIERLTESLLVATSAGDRDRALLDAATSLCLASWAELWRRVDGPDGPVWIPILSRGELDAAPDRGLVRETLAGRFGGGLPNRGFVVRDDDTALALGEVRATGPELDVLEGLLILRAAVDAPGVSSIEALVAPSPALLRIGARFSVQATRALLDPTVDLVLEGEPEGAELDVGAEALAALLLDLGSVVRGAGPESGLRVTRSGAAGPWLELVARLARRGSSDDPRAEELLARARLHGLDAERDDDDFGTTLTLRLPIVNRDAA</sequence>
<name>A0A518BL74_9BACT</name>
<dbReference type="AlphaFoldDB" id="A0A518BL74"/>
<dbReference type="KEGG" id="pbap:Pla133_28210"/>
<evidence type="ECO:0000313" key="2">
    <source>
        <dbReference type="Proteomes" id="UP000316921"/>
    </source>
</evidence>
<protein>
    <submittedName>
        <fullName evidence="1">Uncharacterized protein</fullName>
    </submittedName>
</protein>
<gene>
    <name evidence="1" type="ORF">Pla133_28210</name>
</gene>
<proteinExistence type="predicted"/>
<dbReference type="Proteomes" id="UP000316921">
    <property type="component" value="Chromosome"/>
</dbReference>
<evidence type="ECO:0000313" key="1">
    <source>
        <dbReference type="EMBL" id="QDU67732.1"/>
    </source>
</evidence>
<reference evidence="1 2" key="1">
    <citation type="submission" date="2019-02" db="EMBL/GenBank/DDBJ databases">
        <title>Deep-cultivation of Planctomycetes and their phenomic and genomic characterization uncovers novel biology.</title>
        <authorList>
            <person name="Wiegand S."/>
            <person name="Jogler M."/>
            <person name="Boedeker C."/>
            <person name="Pinto D."/>
            <person name="Vollmers J."/>
            <person name="Rivas-Marin E."/>
            <person name="Kohn T."/>
            <person name="Peeters S.H."/>
            <person name="Heuer A."/>
            <person name="Rast P."/>
            <person name="Oberbeckmann S."/>
            <person name="Bunk B."/>
            <person name="Jeske O."/>
            <person name="Meyerdierks A."/>
            <person name="Storesund J.E."/>
            <person name="Kallscheuer N."/>
            <person name="Luecker S."/>
            <person name="Lage O.M."/>
            <person name="Pohl T."/>
            <person name="Merkel B.J."/>
            <person name="Hornburger P."/>
            <person name="Mueller R.-W."/>
            <person name="Bruemmer F."/>
            <person name="Labrenz M."/>
            <person name="Spormann A.M."/>
            <person name="Op den Camp H."/>
            <person name="Overmann J."/>
            <person name="Amann R."/>
            <person name="Jetten M.S.M."/>
            <person name="Mascher T."/>
            <person name="Medema M.H."/>
            <person name="Devos D.P."/>
            <person name="Kaster A.-K."/>
            <person name="Ovreas L."/>
            <person name="Rohde M."/>
            <person name="Galperin M.Y."/>
            <person name="Jogler C."/>
        </authorList>
    </citation>
    <scope>NUCLEOTIDE SEQUENCE [LARGE SCALE GENOMIC DNA]</scope>
    <source>
        <strain evidence="1 2">Pla133</strain>
    </source>
</reference>
<dbReference type="EMBL" id="CP036287">
    <property type="protein sequence ID" value="QDU67732.1"/>
    <property type="molecule type" value="Genomic_DNA"/>
</dbReference>
<organism evidence="1 2">
    <name type="scientific">Engelhardtia mirabilis</name>
    <dbReference type="NCBI Taxonomy" id="2528011"/>
    <lineage>
        <taxon>Bacteria</taxon>
        <taxon>Pseudomonadati</taxon>
        <taxon>Planctomycetota</taxon>
        <taxon>Planctomycetia</taxon>
        <taxon>Planctomycetia incertae sedis</taxon>
        <taxon>Engelhardtia</taxon>
    </lineage>
</organism>
<dbReference type="RefSeq" id="WP_419191510.1">
    <property type="nucleotide sequence ID" value="NZ_CP036287.1"/>
</dbReference>
<accession>A0A518BL74</accession>